<evidence type="ECO:0000256" key="3">
    <source>
        <dbReference type="ARBA" id="ARBA00022692"/>
    </source>
</evidence>
<dbReference type="WBParaSite" id="PSU_v2.g2285.t1">
    <property type="protein sequence ID" value="PSU_v2.g2285.t1"/>
    <property type="gene ID" value="PSU_v2.g2285"/>
</dbReference>
<dbReference type="Pfam" id="PF01130">
    <property type="entry name" value="CD36"/>
    <property type="match status" value="1"/>
</dbReference>
<keyword evidence="3 7" id="KW-0812">Transmembrane</keyword>
<reference evidence="9" key="1">
    <citation type="submission" date="2022-11" db="UniProtKB">
        <authorList>
            <consortium name="WormBaseParasite"/>
        </authorList>
    </citation>
    <scope>IDENTIFICATION</scope>
</reference>
<evidence type="ECO:0000256" key="4">
    <source>
        <dbReference type="ARBA" id="ARBA00022989"/>
    </source>
</evidence>
<evidence type="ECO:0000313" key="9">
    <source>
        <dbReference type="WBParaSite" id="PSU_v2.g2285.t1"/>
    </source>
</evidence>
<proteinExistence type="inferred from homology"/>
<dbReference type="PANTHER" id="PTHR11923">
    <property type="entry name" value="SCAVENGER RECEPTOR CLASS B TYPE-1 SR-B1"/>
    <property type="match status" value="1"/>
</dbReference>
<dbReference type="GO" id="GO:0016020">
    <property type="term" value="C:membrane"/>
    <property type="evidence" value="ECO:0007669"/>
    <property type="project" value="UniProtKB-SubCell"/>
</dbReference>
<name>A0A914YQ24_9BILA</name>
<feature type="transmembrane region" description="Helical" evidence="7">
    <location>
        <begin position="465"/>
        <end position="487"/>
    </location>
</feature>
<evidence type="ECO:0000256" key="5">
    <source>
        <dbReference type="ARBA" id="ARBA00023136"/>
    </source>
</evidence>
<dbReference type="Proteomes" id="UP000887577">
    <property type="component" value="Unplaced"/>
</dbReference>
<dbReference type="InterPro" id="IPR002159">
    <property type="entry name" value="CD36_fam"/>
</dbReference>
<dbReference type="GO" id="GO:0005044">
    <property type="term" value="F:scavenger receptor activity"/>
    <property type="evidence" value="ECO:0007669"/>
    <property type="project" value="TreeGrafter"/>
</dbReference>
<dbReference type="AlphaFoldDB" id="A0A914YQ24"/>
<dbReference type="PRINTS" id="PR01609">
    <property type="entry name" value="CD36FAMILY"/>
</dbReference>
<comment type="similarity">
    <text evidence="2">Belongs to the CD36 family.</text>
</comment>
<evidence type="ECO:0000256" key="7">
    <source>
        <dbReference type="SAM" id="Phobius"/>
    </source>
</evidence>
<comment type="subcellular location">
    <subcellularLocation>
        <location evidence="1">Membrane</location>
    </subcellularLocation>
</comment>
<dbReference type="PANTHER" id="PTHR11923:SF51">
    <property type="entry name" value="LYSOSOME MEMBRANE PROTEIN 2"/>
    <property type="match status" value="1"/>
</dbReference>
<sequence length="539" mass="59841">MKLVSTILPIAGALMIVFGIVILLAFPTYIARKIQSENYLGHEPNGSLNAMTKSWLTPTYDMKLAIWVYSVTNAKAVVDGAKPHVVEKGPYTFIEKQSKNYTFLIGDERILYFNNHTYHFSSNDSCLTCFLNDKVTVPNILLQKLIDAHDEAGFAIKFAIEEAIKLANESVFLTVNVGDLLFNGYDDPLVSKICHYPLVNTICKSLGIPDKIGLFYGQNNTDDGSYLINTGLKAATDLGKLYAWKNMTILPGKYWYGPQARMINGTDGQLFSPFLLPNQKLTIFVGQICRSVDMEVTGAQVFRGVDTYEYSPAKSMNDVEFQRSLGFCNPLSPIYFADPEIQPRNCSPKGLMDISSCAPNNPRIYISQPHFYGSPSALGSAIDGLARPSENDRTYVLINPFVGVVTEAMRRSQLNIGVLPGKIPTLSKLKPSIIPIIWLNETAIFDEETRGLLTQVSFFTKISTFVGIIVLSLGCFLILLTIGTLLVKKYYRKVEEPLINDDDEEEEIEVPLPNASLIVIQEAPVIQPVVVEPVAYQAI</sequence>
<keyword evidence="6" id="KW-0325">Glycoprotein</keyword>
<evidence type="ECO:0000256" key="1">
    <source>
        <dbReference type="ARBA" id="ARBA00004370"/>
    </source>
</evidence>
<feature type="transmembrane region" description="Helical" evidence="7">
    <location>
        <begin position="7"/>
        <end position="30"/>
    </location>
</feature>
<organism evidence="8 9">
    <name type="scientific">Panagrolaimus superbus</name>
    <dbReference type="NCBI Taxonomy" id="310955"/>
    <lineage>
        <taxon>Eukaryota</taxon>
        <taxon>Metazoa</taxon>
        <taxon>Ecdysozoa</taxon>
        <taxon>Nematoda</taxon>
        <taxon>Chromadorea</taxon>
        <taxon>Rhabditida</taxon>
        <taxon>Tylenchina</taxon>
        <taxon>Panagrolaimomorpha</taxon>
        <taxon>Panagrolaimoidea</taxon>
        <taxon>Panagrolaimidae</taxon>
        <taxon>Panagrolaimus</taxon>
    </lineage>
</organism>
<evidence type="ECO:0000256" key="2">
    <source>
        <dbReference type="ARBA" id="ARBA00010532"/>
    </source>
</evidence>
<keyword evidence="8" id="KW-1185">Reference proteome</keyword>
<evidence type="ECO:0000256" key="6">
    <source>
        <dbReference type="ARBA" id="ARBA00023180"/>
    </source>
</evidence>
<protein>
    <submittedName>
        <fullName evidence="9">Uncharacterized protein</fullName>
    </submittedName>
</protein>
<accession>A0A914YQ24</accession>
<keyword evidence="4 7" id="KW-1133">Transmembrane helix</keyword>
<evidence type="ECO:0000313" key="8">
    <source>
        <dbReference type="Proteomes" id="UP000887577"/>
    </source>
</evidence>
<keyword evidence="5 7" id="KW-0472">Membrane</keyword>
<dbReference type="GO" id="GO:0005737">
    <property type="term" value="C:cytoplasm"/>
    <property type="evidence" value="ECO:0007669"/>
    <property type="project" value="TreeGrafter"/>
</dbReference>